<proteinExistence type="predicted"/>
<dbReference type="InterPro" id="IPR019202">
    <property type="entry name" value="DUF2067"/>
</dbReference>
<reference evidence="1" key="1">
    <citation type="journal article" date="2020" name="mSystems">
        <title>Genome- and Community-Level Interaction Insights into Carbon Utilization and Element Cycling Functions of Hydrothermarchaeota in Hydrothermal Sediment.</title>
        <authorList>
            <person name="Zhou Z."/>
            <person name="Liu Y."/>
            <person name="Xu W."/>
            <person name="Pan J."/>
            <person name="Luo Z.H."/>
            <person name="Li M."/>
        </authorList>
    </citation>
    <scope>NUCLEOTIDE SEQUENCE [LARGE SCALE GENOMIC DNA]</scope>
    <source>
        <strain evidence="1">SpSt-1116</strain>
    </source>
</reference>
<sequence length="204" mass="22375">MTRKRTLVLRIPEGSDREKVVESIMKAVQVQFASFSLEGDKLKITLVGDPASIARSVAAIKKTLSRLRLEMEAVAGGRTVLPKGRVASILGFPLPIEMLERLLELRNIPYDDEGETIRVHAPLAGIRELAKELYELYQAARYLFSGKAREVATLASYETGADLGTVLKTGLEIGVFAKREEDGRAVVAVEKTVALVRLIEALSL</sequence>
<name>A0A7J3ZJP9_9CREN</name>
<dbReference type="EMBL" id="DRZC01000032">
    <property type="protein sequence ID" value="HHQ80317.1"/>
    <property type="molecule type" value="Genomic_DNA"/>
</dbReference>
<dbReference type="Pfam" id="PF09840">
    <property type="entry name" value="DUF2067"/>
    <property type="match status" value="1"/>
</dbReference>
<gene>
    <name evidence="1" type="ORF">ENM78_02485</name>
</gene>
<accession>A0A7J3ZJP9</accession>
<organism evidence="1">
    <name type="scientific">Fervidicoccus fontis</name>
    <dbReference type="NCBI Taxonomy" id="683846"/>
    <lineage>
        <taxon>Archaea</taxon>
        <taxon>Thermoproteota</taxon>
        <taxon>Thermoprotei</taxon>
        <taxon>Fervidicoccales</taxon>
        <taxon>Fervidicoccaceae</taxon>
        <taxon>Fervidicoccus</taxon>
    </lineage>
</organism>
<comment type="caution">
    <text evidence="1">The sequence shown here is derived from an EMBL/GenBank/DDBJ whole genome shotgun (WGS) entry which is preliminary data.</text>
</comment>
<dbReference type="AlphaFoldDB" id="A0A7J3ZJP9"/>
<evidence type="ECO:0000313" key="1">
    <source>
        <dbReference type="EMBL" id="HHQ80317.1"/>
    </source>
</evidence>
<protein>
    <submittedName>
        <fullName evidence="1">DUF2067 domain-containing protein</fullName>
    </submittedName>
</protein>